<dbReference type="AlphaFoldDB" id="A0A975WDG9"/>
<evidence type="ECO:0000313" key="1">
    <source>
        <dbReference type="EMBL" id="SEK01220.1"/>
    </source>
</evidence>
<dbReference type="RefSeq" id="WP_074838368.1">
    <property type="nucleotide sequence ID" value="NZ_CATLQZ010000020.1"/>
</dbReference>
<dbReference type="EMBL" id="FNYY01000018">
    <property type="protein sequence ID" value="SEK01220.1"/>
    <property type="molecule type" value="Genomic_DNA"/>
</dbReference>
<dbReference type="InterPro" id="IPR021308">
    <property type="entry name" value="GfcB"/>
</dbReference>
<dbReference type="Gene3D" id="2.40.360.10">
    <property type="entry name" value="YmcC-like"/>
    <property type="match status" value="1"/>
</dbReference>
<accession>A0A975WDG9</accession>
<organism evidence="1 2">
    <name type="scientific">Marinovum algicola</name>
    <dbReference type="NCBI Taxonomy" id="42444"/>
    <lineage>
        <taxon>Bacteria</taxon>
        <taxon>Pseudomonadati</taxon>
        <taxon>Pseudomonadota</taxon>
        <taxon>Alphaproteobacteria</taxon>
        <taxon>Rhodobacterales</taxon>
        <taxon>Roseobacteraceae</taxon>
        <taxon>Marinovum</taxon>
    </lineage>
</organism>
<comment type="caution">
    <text evidence="1">The sequence shown here is derived from an EMBL/GenBank/DDBJ whole genome shotgun (WGS) entry which is preliminary data.</text>
</comment>
<keyword evidence="1" id="KW-0449">Lipoprotein</keyword>
<dbReference type="SUPFAM" id="SSF159270">
    <property type="entry name" value="YmcC-like"/>
    <property type="match status" value="1"/>
</dbReference>
<reference evidence="1 2" key="1">
    <citation type="submission" date="2016-10" db="EMBL/GenBank/DDBJ databases">
        <authorList>
            <person name="Varghese N."/>
            <person name="Submissions S."/>
        </authorList>
    </citation>
    <scope>NUCLEOTIDE SEQUENCE [LARGE SCALE GENOMIC DNA]</scope>
    <source>
        <strain evidence="1 2">FF3</strain>
    </source>
</reference>
<dbReference type="Pfam" id="PF11102">
    <property type="entry name" value="YjbF"/>
    <property type="match status" value="1"/>
</dbReference>
<dbReference type="InterPro" id="IPR023373">
    <property type="entry name" value="YmcC_sf"/>
</dbReference>
<keyword evidence="2" id="KW-1185">Reference proteome</keyword>
<evidence type="ECO:0000313" key="2">
    <source>
        <dbReference type="Proteomes" id="UP000182932"/>
    </source>
</evidence>
<proteinExistence type="predicted"/>
<gene>
    <name evidence="1" type="ORF">SAMN04487940_11851</name>
</gene>
<dbReference type="Proteomes" id="UP000182932">
    <property type="component" value="Unassembled WGS sequence"/>
</dbReference>
<sequence length="201" mass="22286">MGAVLEMMRNLVILTLVLLAACSRPAPDVRSQISRAQLNEVTEPLMLAELDGLGTAAGVTRVATNGDIVTWQTGDKVGLSFRSGVLVATRGLGQDLISADVSHTRAALRGERQGYYTKFHSYLDGEHQTRFRSFQCIVTARTAEQIVIFERVHATTKVEETCHSPGLRVDNAYWFGDGIMWKSKQWVSPFAGYLLTERLVR</sequence>
<dbReference type="CDD" id="cd13120">
    <property type="entry name" value="BF2867_like_N"/>
    <property type="match status" value="1"/>
</dbReference>
<name>A0A975WDG9_9RHOB</name>
<protein>
    <submittedName>
        <fullName evidence="1">Group 4 capsule polysaccharide lipoprotein gfcB, YjbF</fullName>
    </submittedName>
</protein>